<dbReference type="AlphaFoldDB" id="A0A0D0CGE8"/>
<dbReference type="Proteomes" id="UP000053593">
    <property type="component" value="Unassembled WGS sequence"/>
</dbReference>
<keyword evidence="3" id="KW-1185">Reference proteome</keyword>
<dbReference type="HOGENOM" id="CLU_138681_0_0_1"/>
<dbReference type="EMBL" id="KN834792">
    <property type="protein sequence ID" value="KIK57257.1"/>
    <property type="molecule type" value="Genomic_DNA"/>
</dbReference>
<dbReference type="OrthoDB" id="3944184at2759"/>
<protein>
    <submittedName>
        <fullName evidence="2">Unplaced genomic scaffold GYMLUscaffold_44, whole genome shotgun sequence</fullName>
    </submittedName>
</protein>
<evidence type="ECO:0000313" key="2">
    <source>
        <dbReference type="EMBL" id="KIK57257.1"/>
    </source>
</evidence>
<feature type="signal peptide" evidence="1">
    <location>
        <begin position="1"/>
        <end position="22"/>
    </location>
</feature>
<feature type="chain" id="PRO_5002208360" evidence="1">
    <location>
        <begin position="23"/>
        <end position="177"/>
    </location>
</feature>
<accession>A0A0D0CGE8</accession>
<evidence type="ECO:0000256" key="1">
    <source>
        <dbReference type="SAM" id="SignalP"/>
    </source>
</evidence>
<proteinExistence type="predicted"/>
<organism evidence="2 3">
    <name type="scientific">Collybiopsis luxurians FD-317 M1</name>
    <dbReference type="NCBI Taxonomy" id="944289"/>
    <lineage>
        <taxon>Eukaryota</taxon>
        <taxon>Fungi</taxon>
        <taxon>Dikarya</taxon>
        <taxon>Basidiomycota</taxon>
        <taxon>Agaricomycotina</taxon>
        <taxon>Agaricomycetes</taxon>
        <taxon>Agaricomycetidae</taxon>
        <taxon>Agaricales</taxon>
        <taxon>Marasmiineae</taxon>
        <taxon>Omphalotaceae</taxon>
        <taxon>Collybiopsis</taxon>
        <taxon>Collybiopsis luxurians</taxon>
    </lineage>
</organism>
<evidence type="ECO:0000313" key="3">
    <source>
        <dbReference type="Proteomes" id="UP000053593"/>
    </source>
</evidence>
<gene>
    <name evidence="2" type="ORF">GYMLUDRAFT_46516</name>
</gene>
<reference evidence="2 3" key="1">
    <citation type="submission" date="2014-04" db="EMBL/GenBank/DDBJ databases">
        <title>Evolutionary Origins and Diversification of the Mycorrhizal Mutualists.</title>
        <authorList>
            <consortium name="DOE Joint Genome Institute"/>
            <consortium name="Mycorrhizal Genomics Consortium"/>
            <person name="Kohler A."/>
            <person name="Kuo A."/>
            <person name="Nagy L.G."/>
            <person name="Floudas D."/>
            <person name="Copeland A."/>
            <person name="Barry K.W."/>
            <person name="Cichocki N."/>
            <person name="Veneault-Fourrey C."/>
            <person name="LaButti K."/>
            <person name="Lindquist E.A."/>
            <person name="Lipzen A."/>
            <person name="Lundell T."/>
            <person name="Morin E."/>
            <person name="Murat C."/>
            <person name="Riley R."/>
            <person name="Ohm R."/>
            <person name="Sun H."/>
            <person name="Tunlid A."/>
            <person name="Henrissat B."/>
            <person name="Grigoriev I.V."/>
            <person name="Hibbett D.S."/>
            <person name="Martin F."/>
        </authorList>
    </citation>
    <scope>NUCLEOTIDE SEQUENCE [LARGE SCALE GENOMIC DNA]</scope>
    <source>
        <strain evidence="2 3">FD-317 M1</strain>
    </source>
</reference>
<sequence length="177" mass="19018">MFLKLAPSLVLALVWAFTPIHATTPTIVLPANGTKVAPGAQFAFKYDSIADSTVSSYNFTVVLFTQLPSSFAESSNYAAGYTFGQFDVANYPAIPYAQHPAPPFLVMPDFSKSLGWGMGASISDATFYLAVFEEYANGQPSVGPRISLSINEIVYNSTSAEENQDYGETEAQTALSL</sequence>
<name>A0A0D0CGE8_9AGAR</name>
<keyword evidence="1" id="KW-0732">Signal</keyword>